<organism evidence="2 3">
    <name type="scientific">Nezara viridula</name>
    <name type="common">Southern green stink bug</name>
    <name type="synonym">Cimex viridulus</name>
    <dbReference type="NCBI Taxonomy" id="85310"/>
    <lineage>
        <taxon>Eukaryota</taxon>
        <taxon>Metazoa</taxon>
        <taxon>Ecdysozoa</taxon>
        <taxon>Arthropoda</taxon>
        <taxon>Hexapoda</taxon>
        <taxon>Insecta</taxon>
        <taxon>Pterygota</taxon>
        <taxon>Neoptera</taxon>
        <taxon>Paraneoptera</taxon>
        <taxon>Hemiptera</taxon>
        <taxon>Heteroptera</taxon>
        <taxon>Panheteroptera</taxon>
        <taxon>Pentatomomorpha</taxon>
        <taxon>Pentatomoidea</taxon>
        <taxon>Pentatomidae</taxon>
        <taxon>Pentatominae</taxon>
        <taxon>Nezara</taxon>
    </lineage>
</organism>
<name>A0A9P0MGQ6_NEZVI</name>
<dbReference type="EMBL" id="OV725080">
    <property type="protein sequence ID" value="CAH1397763.1"/>
    <property type="molecule type" value="Genomic_DNA"/>
</dbReference>
<keyword evidence="1" id="KW-0732">Signal</keyword>
<dbReference type="Proteomes" id="UP001152798">
    <property type="component" value="Chromosome 4"/>
</dbReference>
<sequence length="358" mass="39939">MLLLLITGLLFSGTKQDLLAPPTTNYNVEDIIGQLNLQFCTIVEIGQSFCSVFLEFRSSSITGDLNSDNVAEVYLGTCDCATVRNWEFCSVPLRKARPYECTFEEALPMVNSSARVHRRLCDPTMMAAMNDPCDCTRQLAQRTQYPVQGFLTCYRAPMPKSICSTHSVCGVARCAAKNLFGLALVQCDPNCKDRQPFCEDPSEVTSKAPIVKSFWSDWTSAVSNYDGLQIDEAICLEESTHAPAFDCLGPGSYCCPKDKLDSCHCEVTTTMAEMKVSRFMTSGQIDLVPHNLPRRGFVIKPIDGLASYMARAKSRLFGPRHLNYSWIMGQYPNPQRVIYQMPNNTDVYNTNVGNKKDP</sequence>
<feature type="chain" id="PRO_5040441082" description="Neuropeptide" evidence="1">
    <location>
        <begin position="17"/>
        <end position="358"/>
    </location>
</feature>
<accession>A0A9P0MGQ6</accession>
<keyword evidence="3" id="KW-1185">Reference proteome</keyword>
<evidence type="ECO:0000313" key="3">
    <source>
        <dbReference type="Proteomes" id="UP001152798"/>
    </source>
</evidence>
<dbReference type="AlphaFoldDB" id="A0A9P0MGQ6"/>
<protein>
    <recommendedName>
        <fullName evidence="4">Neuropeptide</fullName>
    </recommendedName>
</protein>
<feature type="signal peptide" evidence="1">
    <location>
        <begin position="1"/>
        <end position="16"/>
    </location>
</feature>
<evidence type="ECO:0000313" key="2">
    <source>
        <dbReference type="EMBL" id="CAH1397763.1"/>
    </source>
</evidence>
<gene>
    <name evidence="2" type="ORF">NEZAVI_LOCUS7543</name>
</gene>
<reference evidence="2" key="1">
    <citation type="submission" date="2022-01" db="EMBL/GenBank/DDBJ databases">
        <authorList>
            <person name="King R."/>
        </authorList>
    </citation>
    <scope>NUCLEOTIDE SEQUENCE</scope>
</reference>
<evidence type="ECO:0008006" key="4">
    <source>
        <dbReference type="Google" id="ProtNLM"/>
    </source>
</evidence>
<proteinExistence type="predicted"/>
<dbReference type="OrthoDB" id="6594319at2759"/>
<evidence type="ECO:0000256" key="1">
    <source>
        <dbReference type="SAM" id="SignalP"/>
    </source>
</evidence>